<comment type="caution">
    <text evidence="4">The sequence shown here is derived from an EMBL/GenBank/DDBJ whole genome shotgun (WGS) entry which is preliminary data.</text>
</comment>
<protein>
    <recommendedName>
        <fullName evidence="3">3'-5' exonuclease domain-containing protein</fullName>
    </recommendedName>
</protein>
<dbReference type="GO" id="GO:0005634">
    <property type="term" value="C:nucleus"/>
    <property type="evidence" value="ECO:0007669"/>
    <property type="project" value="TreeGrafter"/>
</dbReference>
<dbReference type="InterPro" id="IPR051132">
    <property type="entry name" value="3-5_Exonuclease_domain"/>
</dbReference>
<reference evidence="4 5" key="1">
    <citation type="submission" date="2024-01" db="EMBL/GenBank/DDBJ databases">
        <authorList>
            <person name="Waweru B."/>
        </authorList>
    </citation>
    <scope>NUCLEOTIDE SEQUENCE [LARGE SCALE GENOMIC DNA]</scope>
</reference>
<proteinExistence type="predicted"/>
<dbReference type="EMBL" id="CAWUPB010000858">
    <property type="protein sequence ID" value="CAK7327758.1"/>
    <property type="molecule type" value="Genomic_DNA"/>
</dbReference>
<gene>
    <name evidence="4" type="ORF">DCAF_LOCUS5474</name>
</gene>
<evidence type="ECO:0000313" key="4">
    <source>
        <dbReference type="EMBL" id="CAK7327758.1"/>
    </source>
</evidence>
<evidence type="ECO:0000313" key="5">
    <source>
        <dbReference type="Proteomes" id="UP001314170"/>
    </source>
</evidence>
<keyword evidence="5" id="KW-1185">Reference proteome</keyword>
<organism evidence="4 5">
    <name type="scientific">Dovyalis caffra</name>
    <dbReference type="NCBI Taxonomy" id="77055"/>
    <lineage>
        <taxon>Eukaryota</taxon>
        <taxon>Viridiplantae</taxon>
        <taxon>Streptophyta</taxon>
        <taxon>Embryophyta</taxon>
        <taxon>Tracheophyta</taxon>
        <taxon>Spermatophyta</taxon>
        <taxon>Magnoliopsida</taxon>
        <taxon>eudicotyledons</taxon>
        <taxon>Gunneridae</taxon>
        <taxon>Pentapetalae</taxon>
        <taxon>rosids</taxon>
        <taxon>fabids</taxon>
        <taxon>Malpighiales</taxon>
        <taxon>Salicaceae</taxon>
        <taxon>Flacourtieae</taxon>
        <taxon>Dovyalis</taxon>
    </lineage>
</organism>
<sequence length="147" mass="17121">MAFSEHAVDYYGDHIFTTVTASASVVDKWMDYFPQSLIDFLGYKRFTFVGKEVMNDAHKLKNDYGLVVGHCEDVAHWAAANYGGEEDYRRFGLKRLVLKYLKKELEKPLKITLSRWEFKKLSYQQMKYACLDAFFSIKLGEFLSKAT</sequence>
<dbReference type="GO" id="GO:0008408">
    <property type="term" value="F:3'-5' exonuclease activity"/>
    <property type="evidence" value="ECO:0007669"/>
    <property type="project" value="InterPro"/>
</dbReference>
<dbReference type="InterPro" id="IPR002562">
    <property type="entry name" value="3'-5'_exonuclease_dom"/>
</dbReference>
<dbReference type="InterPro" id="IPR012337">
    <property type="entry name" value="RNaseH-like_sf"/>
</dbReference>
<dbReference type="AlphaFoldDB" id="A0AAV1R315"/>
<evidence type="ECO:0000259" key="3">
    <source>
        <dbReference type="Pfam" id="PF01612"/>
    </source>
</evidence>
<evidence type="ECO:0000256" key="2">
    <source>
        <dbReference type="ARBA" id="ARBA00022801"/>
    </source>
</evidence>
<dbReference type="GO" id="GO:0006139">
    <property type="term" value="P:nucleobase-containing compound metabolic process"/>
    <property type="evidence" value="ECO:0007669"/>
    <property type="project" value="InterPro"/>
</dbReference>
<accession>A0AAV1R315</accession>
<dbReference type="Gene3D" id="3.30.420.10">
    <property type="entry name" value="Ribonuclease H-like superfamily/Ribonuclease H"/>
    <property type="match status" value="1"/>
</dbReference>
<dbReference type="GO" id="GO:0005737">
    <property type="term" value="C:cytoplasm"/>
    <property type="evidence" value="ECO:0007669"/>
    <property type="project" value="TreeGrafter"/>
</dbReference>
<dbReference type="PANTHER" id="PTHR13620">
    <property type="entry name" value="3-5 EXONUCLEASE"/>
    <property type="match status" value="1"/>
</dbReference>
<keyword evidence="2" id="KW-0378">Hydrolase</keyword>
<dbReference type="SUPFAM" id="SSF53098">
    <property type="entry name" value="Ribonuclease H-like"/>
    <property type="match status" value="1"/>
</dbReference>
<name>A0AAV1R315_9ROSI</name>
<dbReference type="Pfam" id="PF01612">
    <property type="entry name" value="DNA_pol_A_exo1"/>
    <property type="match status" value="1"/>
</dbReference>
<dbReference type="PANTHER" id="PTHR13620:SF76">
    <property type="entry name" value="WERNER SYNDROME-LIKE EXONUCLEASE"/>
    <property type="match status" value="1"/>
</dbReference>
<keyword evidence="1" id="KW-0540">Nuclease</keyword>
<dbReference type="InterPro" id="IPR036397">
    <property type="entry name" value="RNaseH_sf"/>
</dbReference>
<evidence type="ECO:0000256" key="1">
    <source>
        <dbReference type="ARBA" id="ARBA00022722"/>
    </source>
</evidence>
<dbReference type="GO" id="GO:0003676">
    <property type="term" value="F:nucleic acid binding"/>
    <property type="evidence" value="ECO:0007669"/>
    <property type="project" value="InterPro"/>
</dbReference>
<feature type="domain" description="3'-5' exonuclease" evidence="3">
    <location>
        <begin position="37"/>
        <end position="145"/>
    </location>
</feature>
<dbReference type="Proteomes" id="UP001314170">
    <property type="component" value="Unassembled WGS sequence"/>
</dbReference>